<feature type="transmembrane region" description="Helical" evidence="1">
    <location>
        <begin position="111"/>
        <end position="137"/>
    </location>
</feature>
<evidence type="ECO:0008006" key="4">
    <source>
        <dbReference type="Google" id="ProtNLM"/>
    </source>
</evidence>
<keyword evidence="3" id="KW-1185">Reference proteome</keyword>
<accession>A0A385YT47</accession>
<protein>
    <recommendedName>
        <fullName evidence="4">Yip1 domain-containing protein</fullName>
    </recommendedName>
</protein>
<evidence type="ECO:0000256" key="1">
    <source>
        <dbReference type="SAM" id="Phobius"/>
    </source>
</evidence>
<gene>
    <name evidence="2" type="ORF">D3873_02840</name>
</gene>
<feature type="transmembrane region" description="Helical" evidence="1">
    <location>
        <begin position="74"/>
        <end position="99"/>
    </location>
</feature>
<dbReference type="AlphaFoldDB" id="A0A385YT47"/>
<sequence>MIFDFRFWHYLGNQSSLHLDLQEKQMRGFYKRVWLVGLLGFLYYIARELWGMNTENLTGVYTVLGYDGYTIARLVSLVGIILWAAIYLAFHFYGVAFILHKISSIPFRQLLVLQLFVTALLLVEKGIIFAVFVFLGMTAPVSFLSFGPLAATFLGSAFWVFFFNQLSIFTAVIIAIQYRFIRAFSDIHPRMILLILIGIHLVMALLVAAFGYLPLENWYSQLVEGGAGNE</sequence>
<feature type="transmembrane region" description="Helical" evidence="1">
    <location>
        <begin position="157"/>
        <end position="180"/>
    </location>
</feature>
<feature type="transmembrane region" description="Helical" evidence="1">
    <location>
        <begin position="29"/>
        <end position="46"/>
    </location>
</feature>
<dbReference type="EMBL" id="CP032418">
    <property type="protein sequence ID" value="AYC28858.1"/>
    <property type="molecule type" value="Genomic_DNA"/>
</dbReference>
<dbReference type="RefSeq" id="WP_119882602.1">
    <property type="nucleotide sequence ID" value="NZ_CP032418.1"/>
</dbReference>
<keyword evidence="1" id="KW-0472">Membrane</keyword>
<evidence type="ECO:0000313" key="2">
    <source>
        <dbReference type="EMBL" id="AYC28858.1"/>
    </source>
</evidence>
<keyword evidence="1" id="KW-1133">Transmembrane helix</keyword>
<evidence type="ECO:0000313" key="3">
    <source>
        <dbReference type="Proteomes" id="UP000265725"/>
    </source>
</evidence>
<name>A0A385YT47_9BACL</name>
<dbReference type="OrthoDB" id="2448731at2"/>
<organism evidence="2 3">
    <name type="scientific">Paenisporosarcina cavernae</name>
    <dbReference type="NCBI Taxonomy" id="2320858"/>
    <lineage>
        <taxon>Bacteria</taxon>
        <taxon>Bacillati</taxon>
        <taxon>Bacillota</taxon>
        <taxon>Bacilli</taxon>
        <taxon>Bacillales</taxon>
        <taxon>Caryophanaceae</taxon>
        <taxon>Paenisporosarcina</taxon>
    </lineage>
</organism>
<keyword evidence="1" id="KW-0812">Transmembrane</keyword>
<reference evidence="3" key="1">
    <citation type="submission" date="2018-09" db="EMBL/GenBank/DDBJ databases">
        <authorList>
            <person name="Zhu H."/>
        </authorList>
    </citation>
    <scope>NUCLEOTIDE SEQUENCE [LARGE SCALE GENOMIC DNA]</scope>
    <source>
        <strain evidence="3">K2R23-3</strain>
    </source>
</reference>
<proteinExistence type="predicted"/>
<dbReference type="KEGG" id="paek:D3873_02840"/>
<feature type="transmembrane region" description="Helical" evidence="1">
    <location>
        <begin position="192"/>
        <end position="213"/>
    </location>
</feature>
<dbReference type="Proteomes" id="UP000265725">
    <property type="component" value="Chromosome"/>
</dbReference>